<evidence type="ECO:0000313" key="6">
    <source>
        <dbReference type="Proteomes" id="UP000069773"/>
    </source>
</evidence>
<dbReference type="EMBL" id="JACKTI010000037">
    <property type="protein sequence ID" value="MCV7024359.1"/>
    <property type="molecule type" value="Genomic_DNA"/>
</dbReference>
<dbReference type="RefSeq" id="WP_067395260.1">
    <property type="nucleotide sequence ID" value="NZ_BCTA01000080.1"/>
</dbReference>
<feature type="compositionally biased region" description="Gly residues" evidence="2">
    <location>
        <begin position="465"/>
        <end position="479"/>
    </location>
</feature>
<dbReference type="InterPro" id="IPR038332">
    <property type="entry name" value="PPE_sf"/>
</dbReference>
<reference evidence="5" key="3">
    <citation type="journal article" date="2022" name="BMC Genomics">
        <title>Comparative genome analysis of mycobacteria focusing on tRNA and non-coding RNA.</title>
        <authorList>
            <person name="Behra P.R.K."/>
            <person name="Pettersson B.M.F."/>
            <person name="Ramesh M."/>
            <person name="Das S."/>
            <person name="Dasgupta S."/>
            <person name="Kirsebom L.A."/>
        </authorList>
    </citation>
    <scope>NUCLEOTIDE SEQUENCE</scope>
    <source>
        <strain evidence="5">DSM 44203</strain>
    </source>
</reference>
<reference evidence="4 6" key="1">
    <citation type="journal article" date="2016" name="Genome Announc.">
        <title>Draft Genome Sequences of Five Rapidly Growing Mycobacterium Species, M. thermoresistibile, M. fortuitum subsp. acetamidolyticum, M. canariasense, M. brisbanense, and M. novocastrense.</title>
        <authorList>
            <person name="Katahira K."/>
            <person name="Ogura Y."/>
            <person name="Gotoh Y."/>
            <person name="Hayashi T."/>
        </authorList>
    </citation>
    <scope>NUCLEOTIDE SEQUENCE [LARGE SCALE GENOMIC DNA]</scope>
    <source>
        <strain evidence="4 6">JCM18114</strain>
    </source>
</reference>
<feature type="region of interest" description="Disordered" evidence="2">
    <location>
        <begin position="285"/>
        <end position="360"/>
    </location>
</feature>
<evidence type="ECO:0000256" key="2">
    <source>
        <dbReference type="SAM" id="MobiDB-lite"/>
    </source>
</evidence>
<reference evidence="5" key="2">
    <citation type="submission" date="2020-07" db="EMBL/GenBank/DDBJ databases">
        <authorList>
            <person name="Pettersson B.M.F."/>
            <person name="Behra P.R.K."/>
            <person name="Ramesh M."/>
            <person name="Das S."/>
            <person name="Dasgupta S."/>
            <person name="Kirsebom L.A."/>
        </authorList>
    </citation>
    <scope>NUCLEOTIDE SEQUENCE</scope>
    <source>
        <strain evidence="5">DSM 44203</strain>
    </source>
</reference>
<dbReference type="Proteomes" id="UP001207528">
    <property type="component" value="Unassembled WGS sequence"/>
</dbReference>
<dbReference type="Gene3D" id="1.20.1260.20">
    <property type="entry name" value="PPE superfamily"/>
    <property type="match status" value="1"/>
</dbReference>
<dbReference type="SUPFAM" id="SSF140459">
    <property type="entry name" value="PE/PPE dimer-like"/>
    <property type="match status" value="1"/>
</dbReference>
<proteinExistence type="inferred from homology"/>
<feature type="compositionally biased region" description="Pro residues" evidence="2">
    <location>
        <begin position="288"/>
        <end position="298"/>
    </location>
</feature>
<evidence type="ECO:0000313" key="5">
    <source>
        <dbReference type="EMBL" id="MCV7024359.1"/>
    </source>
</evidence>
<feature type="region of interest" description="Disordered" evidence="2">
    <location>
        <begin position="407"/>
        <end position="587"/>
    </location>
</feature>
<feature type="compositionally biased region" description="Low complexity" evidence="2">
    <location>
        <begin position="480"/>
        <end position="526"/>
    </location>
</feature>
<accession>A0AAW5SJI2</accession>
<feature type="compositionally biased region" description="Polar residues" evidence="2">
    <location>
        <begin position="345"/>
        <end position="360"/>
    </location>
</feature>
<sequence length="587" mass="58229">MVNISFEPPALVAHGRELQDGAAGHAPSCSLCQPAAPDQVSTAVAGSFTAWATGLELLIAHSMAQRAAGGMAVTTTGVALDQSDVDAASVISSYGQAQPSSSVPVLPTVPGQMPSLPGAPAVPAAPAPMAAETWSAFIHGGPGSEPLRTLASQFRTLATELDTQSGDTKRAAQGVDANWNAGNQPAGRNISEHASWLAEAANYARTLASSAESAASTVDNARTATPTPETFKALRDEYRTALQKFNASAGVINEPLVVAQTNISTAQAEAVTAQTTYAAAANIDTVTVPPPPSVPPPIVGGTPGTANPEHNESTTEADKKKDKPEPTTEEVEDGPGSGNPGTEGDPQTNHAPDPTAQQTGDIAAAEQGDLPSEPTAADPALTPATDATANTAGTVLGSILGAVSQSAGGGSPMMPGGGASPLSALSGMPSLGGLPSTGGEGLPSPEDTGFDDVSPSELGTTPASSGGGSGSGGGGGLPAGGPSSSVSAAAPGAAIAPAAGTAPAASTPAGAATGRPMMGGMYPPMMGGMGGNNTPERDQDLHPDKRVVHRDQANTEPVFGELEQVRKRPGRRKSSTTQEETHGDTTE</sequence>
<gene>
    <name evidence="5" type="ORF">H7I77_13540</name>
    <name evidence="4" type="ORF">RMCN_5113</name>
</gene>
<dbReference type="Proteomes" id="UP000069773">
    <property type="component" value="Unassembled WGS sequence"/>
</dbReference>
<comment type="similarity">
    <text evidence="1">Belongs to the mycobacterial PPE family.</text>
</comment>
<evidence type="ECO:0000256" key="1">
    <source>
        <dbReference type="ARBA" id="ARBA00010652"/>
    </source>
</evidence>
<feature type="domain" description="PPE" evidence="3">
    <location>
        <begin position="129"/>
        <end position="282"/>
    </location>
</feature>
<feature type="compositionally biased region" description="Basic and acidic residues" evidence="2">
    <location>
        <begin position="309"/>
        <end position="326"/>
    </location>
</feature>
<organism evidence="5 7">
    <name type="scientific">Mycolicibacterium novocastrense</name>
    <name type="common">Mycobacterium novocastrense</name>
    <dbReference type="NCBI Taxonomy" id="59813"/>
    <lineage>
        <taxon>Bacteria</taxon>
        <taxon>Bacillati</taxon>
        <taxon>Actinomycetota</taxon>
        <taxon>Actinomycetes</taxon>
        <taxon>Mycobacteriales</taxon>
        <taxon>Mycobacteriaceae</taxon>
        <taxon>Mycolicibacterium</taxon>
    </lineage>
</organism>
<evidence type="ECO:0000259" key="3">
    <source>
        <dbReference type="Pfam" id="PF00823"/>
    </source>
</evidence>
<dbReference type="InterPro" id="IPR000030">
    <property type="entry name" value="PPE_dom"/>
</dbReference>
<evidence type="ECO:0000313" key="4">
    <source>
        <dbReference type="EMBL" id="GAT11980.1"/>
    </source>
</evidence>
<dbReference type="EMBL" id="BCTA01000080">
    <property type="protein sequence ID" value="GAT11980.1"/>
    <property type="molecule type" value="Genomic_DNA"/>
</dbReference>
<name>A0AAW5SJI2_MYCNV</name>
<evidence type="ECO:0000313" key="7">
    <source>
        <dbReference type="Proteomes" id="UP001207528"/>
    </source>
</evidence>
<feature type="compositionally biased region" description="Gly residues" evidence="2">
    <location>
        <begin position="407"/>
        <end position="419"/>
    </location>
</feature>
<dbReference type="Pfam" id="PF00823">
    <property type="entry name" value="PPE"/>
    <property type="match status" value="1"/>
</dbReference>
<keyword evidence="6" id="KW-1185">Reference proteome</keyword>
<dbReference type="AlphaFoldDB" id="A0AAW5SJI2"/>
<feature type="compositionally biased region" description="Basic and acidic residues" evidence="2">
    <location>
        <begin position="535"/>
        <end position="553"/>
    </location>
</feature>
<protein>
    <submittedName>
        <fullName evidence="5">PPE domain-containing protein</fullName>
    </submittedName>
    <submittedName>
        <fullName evidence="4">PPE protein</fullName>
    </submittedName>
</protein>
<comment type="caution">
    <text evidence="5">The sequence shown here is derived from an EMBL/GenBank/DDBJ whole genome shotgun (WGS) entry which is preliminary data.</text>
</comment>